<keyword evidence="1" id="KW-1133">Transmembrane helix</keyword>
<dbReference type="Proteomes" id="UP000183063">
    <property type="component" value="Unassembled WGS sequence"/>
</dbReference>
<dbReference type="OrthoDB" id="5186924at2"/>
<name>A0A1H8I8F0_9HYPH</name>
<reference evidence="4 6" key="1">
    <citation type="submission" date="2016-10" db="EMBL/GenBank/DDBJ databases">
        <authorList>
            <person name="Varghese N."/>
            <person name="Submissions S."/>
        </authorList>
    </citation>
    <scope>NUCLEOTIDE SEQUENCE [LARGE SCALE GENOMIC DNA]</scope>
    <source>
        <strain evidence="4 6">CGMCC 1.7071</strain>
    </source>
</reference>
<evidence type="ECO:0000259" key="2">
    <source>
        <dbReference type="Pfam" id="PF07331"/>
    </source>
</evidence>
<evidence type="ECO:0000313" key="6">
    <source>
        <dbReference type="Proteomes" id="UP000198939"/>
    </source>
</evidence>
<evidence type="ECO:0000313" key="5">
    <source>
        <dbReference type="Proteomes" id="UP000183063"/>
    </source>
</evidence>
<keyword evidence="1" id="KW-0472">Membrane</keyword>
<sequence length="153" mass="16404">MKPLTFDSTNAFCGALFIGIGCFFIYQCLNLELGTALRMGPGYFPLLLAVVLTFLGLIVLIQATRVQGEPLGPIALRGMAFILPAPIVFGLTVRGLGFVPSLFVVALIAAFASSRMKVPLAIILAAAITLFSVAVFSYALGLPFERFGPWVRF</sequence>
<reference evidence="3" key="3">
    <citation type="submission" date="2016-10" db="EMBL/GenBank/DDBJ databases">
        <authorList>
            <person name="de Groot N.N."/>
        </authorList>
    </citation>
    <scope>NUCLEOTIDE SEQUENCE [LARGE SCALE GENOMIC DNA]</scope>
    <source>
        <strain evidence="3">CCBAU85039</strain>
    </source>
</reference>
<proteinExistence type="predicted"/>
<evidence type="ECO:0000313" key="3">
    <source>
        <dbReference type="EMBL" id="SEH69385.1"/>
    </source>
</evidence>
<dbReference type="Proteomes" id="UP000198939">
    <property type="component" value="Unassembled WGS sequence"/>
</dbReference>
<protein>
    <submittedName>
        <fullName evidence="3">Tripartite tricarboxylate transporter TctB family protein</fullName>
    </submittedName>
</protein>
<accession>A0A1H8I8F0</accession>
<feature type="transmembrane region" description="Helical" evidence="1">
    <location>
        <begin position="43"/>
        <end position="61"/>
    </location>
</feature>
<organism evidence="3 5">
    <name type="scientific">Rhizobium tibeticum</name>
    <dbReference type="NCBI Taxonomy" id="501024"/>
    <lineage>
        <taxon>Bacteria</taxon>
        <taxon>Pseudomonadati</taxon>
        <taxon>Pseudomonadota</taxon>
        <taxon>Alphaproteobacteria</taxon>
        <taxon>Hyphomicrobiales</taxon>
        <taxon>Rhizobiaceae</taxon>
        <taxon>Rhizobium/Agrobacterium group</taxon>
        <taxon>Rhizobium</taxon>
    </lineage>
</organism>
<gene>
    <name evidence="3" type="ORF">RTCCBAU85039_1816</name>
    <name evidence="4" type="ORF">SAMN05216228_100626</name>
</gene>
<feature type="transmembrane region" description="Helical" evidence="1">
    <location>
        <begin position="12"/>
        <end position="31"/>
    </location>
</feature>
<keyword evidence="1" id="KW-0812">Transmembrane</keyword>
<dbReference type="RefSeq" id="WP_072373468.1">
    <property type="nucleotide sequence ID" value="NZ_FNXB01000008.1"/>
</dbReference>
<dbReference type="AlphaFoldDB" id="A0A1H8I8F0"/>
<feature type="transmembrane region" description="Helical" evidence="1">
    <location>
        <begin position="81"/>
        <end position="111"/>
    </location>
</feature>
<feature type="transmembrane region" description="Helical" evidence="1">
    <location>
        <begin position="118"/>
        <end position="140"/>
    </location>
</feature>
<dbReference type="PROSITE" id="PS51257">
    <property type="entry name" value="PROKAR_LIPOPROTEIN"/>
    <property type="match status" value="1"/>
</dbReference>
<feature type="domain" description="DUF1468" evidence="2">
    <location>
        <begin position="13"/>
        <end position="144"/>
    </location>
</feature>
<dbReference type="EMBL" id="FOCV01000006">
    <property type="protein sequence ID" value="SEN64128.1"/>
    <property type="molecule type" value="Genomic_DNA"/>
</dbReference>
<dbReference type="InterPro" id="IPR009936">
    <property type="entry name" value="DUF1468"/>
</dbReference>
<dbReference type="STRING" id="501024.RTCCBAU85039_1816"/>
<keyword evidence="6" id="KW-1185">Reference proteome</keyword>
<reference evidence="5" key="2">
    <citation type="submission" date="2016-10" db="EMBL/GenBank/DDBJ databases">
        <authorList>
            <person name="Wibberg D."/>
        </authorList>
    </citation>
    <scope>NUCLEOTIDE SEQUENCE [LARGE SCALE GENOMIC DNA]</scope>
</reference>
<evidence type="ECO:0000256" key="1">
    <source>
        <dbReference type="SAM" id="Phobius"/>
    </source>
</evidence>
<evidence type="ECO:0000313" key="4">
    <source>
        <dbReference type="EMBL" id="SEN64128.1"/>
    </source>
</evidence>
<dbReference type="Pfam" id="PF07331">
    <property type="entry name" value="TctB"/>
    <property type="match status" value="1"/>
</dbReference>
<dbReference type="EMBL" id="FNXB01000008">
    <property type="protein sequence ID" value="SEH69385.1"/>
    <property type="molecule type" value="Genomic_DNA"/>
</dbReference>